<keyword evidence="1" id="KW-0472">Membrane</keyword>
<evidence type="ECO:0000256" key="1">
    <source>
        <dbReference type="SAM" id="Phobius"/>
    </source>
</evidence>
<dbReference type="GeneID" id="60421157"/>
<evidence type="ECO:0008006" key="4">
    <source>
        <dbReference type="Google" id="ProtNLM"/>
    </source>
</evidence>
<accession>A0A654LUZ7</accession>
<feature type="transmembrane region" description="Helical" evidence="1">
    <location>
        <begin position="96"/>
        <end position="115"/>
    </location>
</feature>
<dbReference type="OrthoDB" id="12071at2157"/>
<dbReference type="RefSeq" id="WP_196817758.1">
    <property type="nucleotide sequence ID" value="NZ_CP012850.1"/>
</dbReference>
<keyword evidence="3" id="KW-1185">Reference proteome</keyword>
<evidence type="ECO:0000313" key="3">
    <source>
        <dbReference type="Proteomes" id="UP000058925"/>
    </source>
</evidence>
<organism evidence="2 3">
    <name type="scientific">Candidatus Nitrosocosmicus oleophilus</name>
    <dbReference type="NCBI Taxonomy" id="1353260"/>
    <lineage>
        <taxon>Archaea</taxon>
        <taxon>Nitrososphaerota</taxon>
        <taxon>Nitrososphaeria</taxon>
        <taxon>Nitrososphaerales</taxon>
        <taxon>Nitrososphaeraceae</taxon>
        <taxon>Candidatus Nitrosocosmicus</taxon>
    </lineage>
</organism>
<feature type="transmembrane region" description="Helical" evidence="1">
    <location>
        <begin position="58"/>
        <end position="76"/>
    </location>
</feature>
<protein>
    <recommendedName>
        <fullName evidence="4">SPW repeat protein</fullName>
    </recommendedName>
</protein>
<feature type="transmembrane region" description="Helical" evidence="1">
    <location>
        <begin position="34"/>
        <end position="51"/>
    </location>
</feature>
<dbReference type="KEGG" id="taa:NMY3_01043"/>
<name>A0A654LUZ7_9ARCH</name>
<dbReference type="Proteomes" id="UP000058925">
    <property type="component" value="Chromosome"/>
</dbReference>
<proteinExistence type="predicted"/>
<reference evidence="3" key="1">
    <citation type="submission" date="2015-10" db="EMBL/GenBank/DDBJ databases">
        <title>Niche specialization of a soil ammonia-oxidizing archaeon, Candidatus Nitrosocosmicus oleophilus.</title>
        <authorList>
            <person name="Jung M.-Y."/>
            <person name="Rhee S.-K."/>
        </authorList>
    </citation>
    <scope>NUCLEOTIDE SEQUENCE [LARGE SCALE GENOMIC DNA]</scope>
    <source>
        <strain evidence="3">MY3</strain>
    </source>
</reference>
<dbReference type="AlphaFoldDB" id="A0A654LUZ7"/>
<evidence type="ECO:0000313" key="2">
    <source>
        <dbReference type="EMBL" id="ALI35248.1"/>
    </source>
</evidence>
<keyword evidence="1" id="KW-1133">Transmembrane helix</keyword>
<gene>
    <name evidence="2" type="ORF">NMY3_01043</name>
</gene>
<sequence>MNKILLISIAAAICTGIAGILHLNMLPTNNTNSTILFLVGGLAQVFWIVPTVRNWGKIWDYIGIAGTFAFVLIWVITRIPENPITGRGGMVGDMAIAIEVFQIAFIVLLGLLVAMKSSKKHIENYPKNK</sequence>
<dbReference type="EMBL" id="CP012850">
    <property type="protein sequence ID" value="ALI35248.1"/>
    <property type="molecule type" value="Genomic_DNA"/>
</dbReference>
<keyword evidence="1" id="KW-0812">Transmembrane</keyword>